<dbReference type="Proteomes" id="UP001549055">
    <property type="component" value="Unassembled WGS sequence"/>
</dbReference>
<comment type="caution">
    <text evidence="2">The sequence shown here is derived from an EMBL/GenBank/DDBJ whole genome shotgun (WGS) entry which is preliminary data.</text>
</comment>
<feature type="signal peptide" evidence="1">
    <location>
        <begin position="1"/>
        <end position="29"/>
    </location>
</feature>
<organism evidence="2 3">
    <name type="scientific">Streptococcus gallinaceus</name>
    <dbReference type="NCBI Taxonomy" id="165758"/>
    <lineage>
        <taxon>Bacteria</taxon>
        <taxon>Bacillati</taxon>
        <taxon>Bacillota</taxon>
        <taxon>Bacilli</taxon>
        <taxon>Lactobacillales</taxon>
        <taxon>Streptococcaceae</taxon>
        <taxon>Streptococcus</taxon>
    </lineage>
</organism>
<dbReference type="Gene3D" id="3.40.570.10">
    <property type="entry name" value="Extracellular Endonuclease, subunit A"/>
    <property type="match status" value="1"/>
</dbReference>
<evidence type="ECO:0000313" key="3">
    <source>
        <dbReference type="Proteomes" id="UP001549055"/>
    </source>
</evidence>
<dbReference type="EMBL" id="JBEPMK010000005">
    <property type="protein sequence ID" value="MET3644891.1"/>
    <property type="molecule type" value="Genomic_DNA"/>
</dbReference>
<protein>
    <submittedName>
        <fullName evidence="2">Uncharacterized protein</fullName>
    </submittedName>
</protein>
<gene>
    <name evidence="2" type="ORF">ABID27_001522</name>
</gene>
<accession>A0ABV2JLU0</accession>
<name>A0ABV2JLU0_9STRE</name>
<keyword evidence="3" id="KW-1185">Reference proteome</keyword>
<dbReference type="RefSeq" id="WP_253365492.1">
    <property type="nucleotide sequence ID" value="NZ_JALJXU010000006.1"/>
</dbReference>
<dbReference type="InterPro" id="IPR044929">
    <property type="entry name" value="DNA/RNA_non-sp_Endonuclease_sf"/>
</dbReference>
<sequence length="100" mass="11537">MYRKRLAQLFLTLSLVLGTCFSFSIQLQADNISQEAGTLPFQAQRQLQLGELDQFHRASSVHIQLNTADQPRQMRMARIKANSVGWHNYRFYYSNGSKKA</sequence>
<feature type="chain" id="PRO_5046199954" evidence="1">
    <location>
        <begin position="30"/>
        <end position="100"/>
    </location>
</feature>
<evidence type="ECO:0000256" key="1">
    <source>
        <dbReference type="SAM" id="SignalP"/>
    </source>
</evidence>
<reference evidence="2 3" key="1">
    <citation type="submission" date="2024-06" db="EMBL/GenBank/DDBJ databases">
        <title>Genomic Encyclopedia of Type Strains, Phase IV (KMG-IV): sequencing the most valuable type-strain genomes for metagenomic binning, comparative biology and taxonomic classification.</title>
        <authorList>
            <person name="Goeker M."/>
        </authorList>
    </citation>
    <scope>NUCLEOTIDE SEQUENCE [LARGE SCALE GENOMIC DNA]</scope>
    <source>
        <strain evidence="2 3">DSM 15349</strain>
    </source>
</reference>
<evidence type="ECO:0000313" key="2">
    <source>
        <dbReference type="EMBL" id="MET3644891.1"/>
    </source>
</evidence>
<keyword evidence="1" id="KW-0732">Signal</keyword>
<proteinExistence type="predicted"/>